<dbReference type="Proteomes" id="UP000323221">
    <property type="component" value="Unassembled WGS sequence"/>
</dbReference>
<dbReference type="AlphaFoldDB" id="A0A5M8QSE3"/>
<comment type="caution">
    <text evidence="1">The sequence shown here is derived from an EMBL/GenBank/DDBJ whole genome shotgun (WGS) entry which is preliminary data.</text>
</comment>
<dbReference type="OrthoDB" id="3724496at2"/>
<gene>
    <name evidence="1" type="ORF">FQ330_00290</name>
</gene>
<dbReference type="GO" id="GO:0006974">
    <property type="term" value="P:DNA damage response"/>
    <property type="evidence" value="ECO:0007669"/>
    <property type="project" value="TreeGrafter"/>
</dbReference>
<proteinExistence type="predicted"/>
<organism evidence="1 2">
    <name type="scientific">Agrococcus sediminis</name>
    <dbReference type="NCBI Taxonomy" id="2599924"/>
    <lineage>
        <taxon>Bacteria</taxon>
        <taxon>Bacillati</taxon>
        <taxon>Actinomycetota</taxon>
        <taxon>Actinomycetes</taxon>
        <taxon>Micrococcales</taxon>
        <taxon>Microbacteriaceae</taxon>
        <taxon>Agrococcus</taxon>
    </lineage>
</organism>
<name>A0A5M8QSE3_9MICO</name>
<keyword evidence="2" id="KW-1185">Reference proteome</keyword>
<dbReference type="RefSeq" id="WP_146354275.1">
    <property type="nucleotide sequence ID" value="NZ_VOIR01000002.1"/>
</dbReference>
<dbReference type="InterPro" id="IPR052022">
    <property type="entry name" value="26kDa_periplasmic_antigen"/>
</dbReference>
<dbReference type="Pfam" id="PF04402">
    <property type="entry name" value="SIMPL"/>
    <property type="match status" value="1"/>
</dbReference>
<dbReference type="PANTHER" id="PTHR34387:SF1">
    <property type="entry name" value="PERIPLASMIC IMMUNOGENIC PROTEIN"/>
    <property type="match status" value="1"/>
</dbReference>
<sequence length="224" mass="23454">MVEILVTGEAVERAAAERATVTLQSRWQADAPEAAMTLVAKAHSRVSAEARAFAESGAVDTWHADRVWVSHHREWVGEGQPQRLVFTASASVTATFVDVEALGTWIGELGAEQVHEVGGIAWSLAEGTERELASRARSRAIADAVARAADYAEAAGLGAPVVRSIREPGVEPPRPLLAKRQRGVESMVLGAADAGGAVELAAGDIEVQALVEVGFSAEAASRGD</sequence>
<dbReference type="PANTHER" id="PTHR34387">
    <property type="entry name" value="SLR1258 PROTEIN"/>
    <property type="match status" value="1"/>
</dbReference>
<protein>
    <submittedName>
        <fullName evidence="1">DUF541 domain-containing protein</fullName>
    </submittedName>
</protein>
<evidence type="ECO:0000313" key="2">
    <source>
        <dbReference type="Proteomes" id="UP000323221"/>
    </source>
</evidence>
<evidence type="ECO:0000313" key="1">
    <source>
        <dbReference type="EMBL" id="KAA6437874.1"/>
    </source>
</evidence>
<reference evidence="1 2" key="1">
    <citation type="submission" date="2019-08" db="EMBL/GenBank/DDBJ databases">
        <title>Agrococcus lahaulensis sp. nov., isolated from a cold desert of the Indian Himalayas.</title>
        <authorList>
            <person name="Qu J.H."/>
        </authorList>
    </citation>
    <scope>NUCLEOTIDE SEQUENCE [LARGE SCALE GENOMIC DNA]</scope>
    <source>
        <strain evidence="1 2">NS18</strain>
    </source>
</reference>
<dbReference type="EMBL" id="VOIR01000002">
    <property type="protein sequence ID" value="KAA6437874.1"/>
    <property type="molecule type" value="Genomic_DNA"/>
</dbReference>
<dbReference type="InterPro" id="IPR007497">
    <property type="entry name" value="SIMPL/DUF541"/>
</dbReference>
<dbReference type="Gene3D" id="3.30.70.2970">
    <property type="entry name" value="Protein of unknown function (DUF541), domain 2"/>
    <property type="match status" value="1"/>
</dbReference>
<accession>A0A5M8QSE3</accession>
<dbReference type="Gene3D" id="3.30.110.170">
    <property type="entry name" value="Protein of unknown function (DUF541), domain 1"/>
    <property type="match status" value="1"/>
</dbReference>